<protein>
    <submittedName>
        <fullName evidence="2">Uncharacterized protein</fullName>
    </submittedName>
</protein>
<proteinExistence type="predicted"/>
<feature type="region of interest" description="Disordered" evidence="1">
    <location>
        <begin position="1"/>
        <end position="22"/>
    </location>
</feature>
<comment type="caution">
    <text evidence="2">The sequence shown here is derived from an EMBL/GenBank/DDBJ whole genome shotgun (WGS) entry which is preliminary data.</text>
</comment>
<dbReference type="EMBL" id="BTGU01000022">
    <property type="protein sequence ID" value="GMN46107.1"/>
    <property type="molecule type" value="Genomic_DNA"/>
</dbReference>
<evidence type="ECO:0000313" key="3">
    <source>
        <dbReference type="Proteomes" id="UP001187192"/>
    </source>
</evidence>
<sequence>MMAVVVDADESHTHVDDGEHNPGIAAKHLLAASITNGPNPSSWRRKSRRNLLQGRN</sequence>
<organism evidence="2 3">
    <name type="scientific">Ficus carica</name>
    <name type="common">Common fig</name>
    <dbReference type="NCBI Taxonomy" id="3494"/>
    <lineage>
        <taxon>Eukaryota</taxon>
        <taxon>Viridiplantae</taxon>
        <taxon>Streptophyta</taxon>
        <taxon>Embryophyta</taxon>
        <taxon>Tracheophyta</taxon>
        <taxon>Spermatophyta</taxon>
        <taxon>Magnoliopsida</taxon>
        <taxon>eudicotyledons</taxon>
        <taxon>Gunneridae</taxon>
        <taxon>Pentapetalae</taxon>
        <taxon>rosids</taxon>
        <taxon>fabids</taxon>
        <taxon>Rosales</taxon>
        <taxon>Moraceae</taxon>
        <taxon>Ficeae</taxon>
        <taxon>Ficus</taxon>
    </lineage>
</organism>
<reference evidence="2" key="1">
    <citation type="submission" date="2023-07" db="EMBL/GenBank/DDBJ databases">
        <title>draft genome sequence of fig (Ficus carica).</title>
        <authorList>
            <person name="Takahashi T."/>
            <person name="Nishimura K."/>
        </authorList>
    </citation>
    <scope>NUCLEOTIDE SEQUENCE</scope>
</reference>
<accession>A0AA88D8U2</accession>
<feature type="region of interest" description="Disordered" evidence="1">
    <location>
        <begin position="34"/>
        <end position="56"/>
    </location>
</feature>
<feature type="compositionally biased region" description="Basic and acidic residues" evidence="1">
    <location>
        <begin position="9"/>
        <end position="20"/>
    </location>
</feature>
<gene>
    <name evidence="2" type="ORF">TIFTF001_015292</name>
</gene>
<dbReference type="AlphaFoldDB" id="A0AA88D8U2"/>
<evidence type="ECO:0000313" key="2">
    <source>
        <dbReference type="EMBL" id="GMN46107.1"/>
    </source>
</evidence>
<evidence type="ECO:0000256" key="1">
    <source>
        <dbReference type="SAM" id="MobiDB-lite"/>
    </source>
</evidence>
<keyword evidence="3" id="KW-1185">Reference proteome</keyword>
<name>A0AA88D8U2_FICCA</name>
<dbReference type="Proteomes" id="UP001187192">
    <property type="component" value="Unassembled WGS sequence"/>
</dbReference>